<dbReference type="Proteomes" id="UP000636479">
    <property type="component" value="Unassembled WGS sequence"/>
</dbReference>
<dbReference type="RefSeq" id="XP_037218072.1">
    <property type="nucleotide sequence ID" value="XM_037364830.1"/>
</dbReference>
<dbReference type="OrthoDB" id="2900663at2759"/>
<organism evidence="1 2">
    <name type="scientific">Mycena indigotica</name>
    <dbReference type="NCBI Taxonomy" id="2126181"/>
    <lineage>
        <taxon>Eukaryota</taxon>
        <taxon>Fungi</taxon>
        <taxon>Dikarya</taxon>
        <taxon>Basidiomycota</taxon>
        <taxon>Agaricomycotina</taxon>
        <taxon>Agaricomycetes</taxon>
        <taxon>Agaricomycetidae</taxon>
        <taxon>Agaricales</taxon>
        <taxon>Marasmiineae</taxon>
        <taxon>Mycenaceae</taxon>
        <taxon>Mycena</taxon>
    </lineage>
</organism>
<dbReference type="EMBL" id="JACAZF010000007">
    <property type="protein sequence ID" value="KAF7298684.1"/>
    <property type="molecule type" value="Genomic_DNA"/>
</dbReference>
<name>A0A8H6SFY1_9AGAR</name>
<reference evidence="1" key="1">
    <citation type="submission" date="2020-05" db="EMBL/GenBank/DDBJ databases">
        <title>Mycena genomes resolve the evolution of fungal bioluminescence.</title>
        <authorList>
            <person name="Tsai I.J."/>
        </authorList>
    </citation>
    <scope>NUCLEOTIDE SEQUENCE</scope>
    <source>
        <strain evidence="1">171206Taipei</strain>
    </source>
</reference>
<evidence type="ECO:0000313" key="2">
    <source>
        <dbReference type="Proteomes" id="UP000636479"/>
    </source>
</evidence>
<dbReference type="GeneID" id="59347346"/>
<proteinExistence type="predicted"/>
<sequence>MTVDKVSLPPELEREIFDFAARISPKTIPTMLRVARRVYVWVRPFLVQLVRVMEGECRIPLVSFMNDEPDFLASSVRYLCISENVEGGAIQDEEIRRLLTLCTHVGDLAITYPLQNSALIKPMHNLRRLICSLRDLFGTIGSIDPQHEALSRITHLELTDNFSNEDTAVQQSFWRQVCRIPRVTHLATSTPRSVDYTTLSRCLQSAPKLCVFVALWGRSEVRSAYRFVNALQVDDVRFMAGSFFDNDDDPWWEWEQSAAGYADDYWVRAEAFLVRKGRGEVDAKRYWMDDWMYLEMEA</sequence>
<protein>
    <submittedName>
        <fullName evidence="1">Uncharacterized protein</fullName>
    </submittedName>
</protein>
<gene>
    <name evidence="1" type="ORF">MIND_00815600</name>
</gene>
<comment type="caution">
    <text evidence="1">The sequence shown here is derived from an EMBL/GenBank/DDBJ whole genome shotgun (WGS) entry which is preliminary data.</text>
</comment>
<dbReference type="AlphaFoldDB" id="A0A8H6SFY1"/>
<evidence type="ECO:0000313" key="1">
    <source>
        <dbReference type="EMBL" id="KAF7298684.1"/>
    </source>
</evidence>
<keyword evidence="2" id="KW-1185">Reference proteome</keyword>
<accession>A0A8H6SFY1</accession>